<gene>
    <name evidence="1" type="ORF">L2E82_45382</name>
</gene>
<keyword evidence="2" id="KW-1185">Reference proteome</keyword>
<evidence type="ECO:0000313" key="2">
    <source>
        <dbReference type="Proteomes" id="UP001055811"/>
    </source>
</evidence>
<protein>
    <submittedName>
        <fullName evidence="1">Uncharacterized protein</fullName>
    </submittedName>
</protein>
<reference evidence="2" key="1">
    <citation type="journal article" date="2022" name="Mol. Ecol. Resour.">
        <title>The genomes of chicory, endive, great burdock and yacon provide insights into Asteraceae palaeo-polyploidization history and plant inulin production.</title>
        <authorList>
            <person name="Fan W."/>
            <person name="Wang S."/>
            <person name="Wang H."/>
            <person name="Wang A."/>
            <person name="Jiang F."/>
            <person name="Liu H."/>
            <person name="Zhao H."/>
            <person name="Xu D."/>
            <person name="Zhang Y."/>
        </authorList>
    </citation>
    <scope>NUCLEOTIDE SEQUENCE [LARGE SCALE GENOMIC DNA]</scope>
    <source>
        <strain evidence="2">cv. Punajuju</strain>
    </source>
</reference>
<accession>A0ACB8ZSQ9</accession>
<dbReference type="EMBL" id="CM042016">
    <property type="protein sequence ID" value="KAI3700744.1"/>
    <property type="molecule type" value="Genomic_DNA"/>
</dbReference>
<name>A0ACB8ZSQ9_CICIN</name>
<evidence type="ECO:0000313" key="1">
    <source>
        <dbReference type="EMBL" id="KAI3700744.1"/>
    </source>
</evidence>
<dbReference type="Proteomes" id="UP001055811">
    <property type="component" value="Linkage Group LG08"/>
</dbReference>
<sequence length="203" mass="22598">MADASIKDKRQPSRLQRRAPASIQVTPVGHWNVAIPLLSPLVTSPDVKRNCNDIMKEECRRVVNSDNMVTSEAEKPAIVYKKWQHPAAPFYYEAAPPLMLHSICTGIVDRKEIDFMPLQFNFAQNQGLFCGITVTSKVVVIIDCYVHPIQLVVWLPVLIIKMEIHSCVVRGDSRLGNAMGSKSNMGSVSKHQLTSSDTKTKVA</sequence>
<organism evidence="1 2">
    <name type="scientific">Cichorium intybus</name>
    <name type="common">Chicory</name>
    <dbReference type="NCBI Taxonomy" id="13427"/>
    <lineage>
        <taxon>Eukaryota</taxon>
        <taxon>Viridiplantae</taxon>
        <taxon>Streptophyta</taxon>
        <taxon>Embryophyta</taxon>
        <taxon>Tracheophyta</taxon>
        <taxon>Spermatophyta</taxon>
        <taxon>Magnoliopsida</taxon>
        <taxon>eudicotyledons</taxon>
        <taxon>Gunneridae</taxon>
        <taxon>Pentapetalae</taxon>
        <taxon>asterids</taxon>
        <taxon>campanulids</taxon>
        <taxon>Asterales</taxon>
        <taxon>Asteraceae</taxon>
        <taxon>Cichorioideae</taxon>
        <taxon>Cichorieae</taxon>
        <taxon>Cichoriinae</taxon>
        <taxon>Cichorium</taxon>
    </lineage>
</organism>
<proteinExistence type="predicted"/>
<comment type="caution">
    <text evidence="1">The sequence shown here is derived from an EMBL/GenBank/DDBJ whole genome shotgun (WGS) entry which is preliminary data.</text>
</comment>
<reference evidence="1 2" key="2">
    <citation type="journal article" date="2022" name="Mol. Ecol. Resour.">
        <title>The genomes of chicory, endive, great burdock and yacon provide insights into Asteraceae paleo-polyploidization history and plant inulin production.</title>
        <authorList>
            <person name="Fan W."/>
            <person name="Wang S."/>
            <person name="Wang H."/>
            <person name="Wang A."/>
            <person name="Jiang F."/>
            <person name="Liu H."/>
            <person name="Zhao H."/>
            <person name="Xu D."/>
            <person name="Zhang Y."/>
        </authorList>
    </citation>
    <scope>NUCLEOTIDE SEQUENCE [LARGE SCALE GENOMIC DNA]</scope>
    <source>
        <strain evidence="2">cv. Punajuju</strain>
        <tissue evidence="1">Leaves</tissue>
    </source>
</reference>